<sequence length="197" mass="22821">MIEKILKYDTELFLYLNNLGNNTWDWLWLLITDKLTFIPLYALLLFLLYKKYGWKALIVFIIVVALMITFTDQITNVFKRGFERPRPCREANLIEQMRFIAVRCGKYGFFSGHSSNSMAAAIFAGLLLKPFYKNAVFILLLWSAIVAYSRIYVGVHYPTDIVCGLTFGAISGFMFYKLSKVLLKKFNITLNEMSLNT</sequence>
<feature type="transmembrane region" description="Helical" evidence="1">
    <location>
        <begin position="159"/>
        <end position="176"/>
    </location>
</feature>
<feature type="transmembrane region" description="Helical" evidence="1">
    <location>
        <begin position="26"/>
        <end position="49"/>
    </location>
</feature>
<keyword evidence="1" id="KW-0472">Membrane</keyword>
<evidence type="ECO:0000313" key="3">
    <source>
        <dbReference type="EMBL" id="TWO32507.1"/>
    </source>
</evidence>
<keyword evidence="4" id="KW-1185">Reference proteome</keyword>
<dbReference type="PANTHER" id="PTHR14969">
    <property type="entry name" value="SPHINGOSINE-1-PHOSPHATE PHOSPHOHYDROLASE"/>
    <property type="match status" value="1"/>
</dbReference>
<gene>
    <name evidence="3" type="ORF">E1J38_006430</name>
</gene>
<organism evidence="3 4">
    <name type="scientific">Seonamhaeicola sediminis</name>
    <dbReference type="NCBI Taxonomy" id="2528206"/>
    <lineage>
        <taxon>Bacteria</taxon>
        <taxon>Pseudomonadati</taxon>
        <taxon>Bacteroidota</taxon>
        <taxon>Flavobacteriia</taxon>
        <taxon>Flavobacteriales</taxon>
        <taxon>Flavobacteriaceae</taxon>
    </lineage>
</organism>
<dbReference type="OrthoDB" id="9789113at2"/>
<feature type="transmembrane region" description="Helical" evidence="1">
    <location>
        <begin position="56"/>
        <end position="75"/>
    </location>
</feature>
<dbReference type="SMART" id="SM00014">
    <property type="entry name" value="acidPPc"/>
    <property type="match status" value="1"/>
</dbReference>
<comment type="caution">
    <text evidence="3">The sequence shown here is derived from an EMBL/GenBank/DDBJ whole genome shotgun (WGS) entry which is preliminary data.</text>
</comment>
<dbReference type="RefSeq" id="WP_133355225.1">
    <property type="nucleotide sequence ID" value="NZ_SMZJ02000004.1"/>
</dbReference>
<reference evidence="3 4" key="1">
    <citation type="submission" date="2019-07" db="EMBL/GenBank/DDBJ databases">
        <title>Seonamhaeicola sp. W255 draft genome.</title>
        <authorList>
            <person name="Zhang X.-Y."/>
            <person name="Zhang R."/>
            <person name="Zhong Y.-L."/>
            <person name="Du Z.-J."/>
        </authorList>
    </citation>
    <scope>NUCLEOTIDE SEQUENCE [LARGE SCALE GENOMIC DNA]</scope>
    <source>
        <strain evidence="3 4">W255</strain>
    </source>
</reference>
<proteinExistence type="predicted"/>
<accession>A0A562YCU0</accession>
<dbReference type="Pfam" id="PF01569">
    <property type="entry name" value="PAP2"/>
    <property type="match status" value="1"/>
</dbReference>
<dbReference type="AlphaFoldDB" id="A0A562YCU0"/>
<dbReference type="EMBL" id="SMZJ02000004">
    <property type="protein sequence ID" value="TWO32507.1"/>
    <property type="molecule type" value="Genomic_DNA"/>
</dbReference>
<name>A0A562YCU0_9FLAO</name>
<dbReference type="Proteomes" id="UP000295814">
    <property type="component" value="Unassembled WGS sequence"/>
</dbReference>
<dbReference type="PANTHER" id="PTHR14969:SF13">
    <property type="entry name" value="AT30094P"/>
    <property type="match status" value="1"/>
</dbReference>
<evidence type="ECO:0000259" key="2">
    <source>
        <dbReference type="SMART" id="SM00014"/>
    </source>
</evidence>
<dbReference type="Gene3D" id="1.20.144.10">
    <property type="entry name" value="Phosphatidic acid phosphatase type 2/haloperoxidase"/>
    <property type="match status" value="1"/>
</dbReference>
<dbReference type="SUPFAM" id="SSF48317">
    <property type="entry name" value="Acid phosphatase/Vanadium-dependent haloperoxidase"/>
    <property type="match status" value="1"/>
</dbReference>
<feature type="domain" description="Phosphatidic acid phosphatase type 2/haloperoxidase" evidence="2">
    <location>
        <begin position="60"/>
        <end position="176"/>
    </location>
</feature>
<dbReference type="InterPro" id="IPR036938">
    <property type="entry name" value="PAP2/HPO_sf"/>
</dbReference>
<evidence type="ECO:0000313" key="4">
    <source>
        <dbReference type="Proteomes" id="UP000295814"/>
    </source>
</evidence>
<dbReference type="InterPro" id="IPR000326">
    <property type="entry name" value="PAP2/HPO"/>
</dbReference>
<protein>
    <submittedName>
        <fullName evidence="3">Phosphatase PAP2 family protein</fullName>
    </submittedName>
</protein>
<keyword evidence="1" id="KW-1133">Transmembrane helix</keyword>
<keyword evidence="1" id="KW-0812">Transmembrane</keyword>
<evidence type="ECO:0000256" key="1">
    <source>
        <dbReference type="SAM" id="Phobius"/>
    </source>
</evidence>